<dbReference type="SUPFAM" id="SSF51695">
    <property type="entry name" value="PLC-like phosphodiesterases"/>
    <property type="match status" value="1"/>
</dbReference>
<name>A0ABU2JD09_9ACTN</name>
<proteinExistence type="predicted"/>
<dbReference type="Pfam" id="PF03009">
    <property type="entry name" value="GDPD"/>
    <property type="match status" value="1"/>
</dbReference>
<dbReference type="PANTHER" id="PTHR43805:SF1">
    <property type="entry name" value="GP-PDE DOMAIN-CONTAINING PROTEIN"/>
    <property type="match status" value="1"/>
</dbReference>
<sequence>MRATFPIALAHRGFSRDGAENSIAAFQAAVALGYRHLETDARVTADGVALAFHDSILDRVTNHTGRVADLNWREVSAARIVDREPIPRLEDVLATFGGVEVNIDVKSDSAVGPTIDAIRRTGAWARVRLAAFSHARLQRLRAVAGPAVASALSPPEVLSLKALERMPALGRLPVRASLPGRVCLPASTGMPARPGLAAQVPAAAGRFGVVTRRFVEAAHSRQIAVHVWTVNLPAEMTRLLDLGVDGIITDRADLLREVLRERGQWQS</sequence>
<dbReference type="EMBL" id="JAVREH010000023">
    <property type="protein sequence ID" value="MDT0262875.1"/>
    <property type="molecule type" value="Genomic_DNA"/>
</dbReference>
<keyword evidence="3" id="KW-1185">Reference proteome</keyword>
<gene>
    <name evidence="2" type="ORF">RM423_15875</name>
</gene>
<reference evidence="3" key="1">
    <citation type="submission" date="2023-07" db="EMBL/GenBank/DDBJ databases">
        <title>30 novel species of actinomycetes from the DSMZ collection.</title>
        <authorList>
            <person name="Nouioui I."/>
        </authorList>
    </citation>
    <scope>NUCLEOTIDE SEQUENCE [LARGE SCALE GENOMIC DNA]</scope>
    <source>
        <strain evidence="3">DSM 44399</strain>
    </source>
</reference>
<protein>
    <submittedName>
        <fullName evidence="2">Glycerophosphodiester phosphodiesterase family protein</fullName>
    </submittedName>
</protein>
<evidence type="ECO:0000313" key="2">
    <source>
        <dbReference type="EMBL" id="MDT0262875.1"/>
    </source>
</evidence>
<feature type="domain" description="GP-PDE" evidence="1">
    <location>
        <begin position="6"/>
        <end position="259"/>
    </location>
</feature>
<dbReference type="PANTHER" id="PTHR43805">
    <property type="entry name" value="GLYCEROPHOSPHORYL DIESTER PHOSPHODIESTERASE"/>
    <property type="match status" value="1"/>
</dbReference>
<dbReference type="InterPro" id="IPR017946">
    <property type="entry name" value="PLC-like_Pdiesterase_TIM-brl"/>
</dbReference>
<comment type="caution">
    <text evidence="2">The sequence shown here is derived from an EMBL/GenBank/DDBJ whole genome shotgun (WGS) entry which is preliminary data.</text>
</comment>
<dbReference type="InterPro" id="IPR030395">
    <property type="entry name" value="GP_PDE_dom"/>
</dbReference>
<dbReference type="Gene3D" id="3.20.20.190">
    <property type="entry name" value="Phosphatidylinositol (PI) phosphodiesterase"/>
    <property type="match status" value="1"/>
</dbReference>
<organism evidence="2 3">
    <name type="scientific">Jatrophihabitans lederbergiae</name>
    <dbReference type="NCBI Taxonomy" id="3075547"/>
    <lineage>
        <taxon>Bacteria</taxon>
        <taxon>Bacillati</taxon>
        <taxon>Actinomycetota</taxon>
        <taxon>Actinomycetes</taxon>
        <taxon>Jatrophihabitantales</taxon>
        <taxon>Jatrophihabitantaceae</taxon>
        <taxon>Jatrophihabitans</taxon>
    </lineage>
</organism>
<dbReference type="Proteomes" id="UP001183176">
    <property type="component" value="Unassembled WGS sequence"/>
</dbReference>
<dbReference type="RefSeq" id="WP_311424020.1">
    <property type="nucleotide sequence ID" value="NZ_JAVREH010000023.1"/>
</dbReference>
<dbReference type="PROSITE" id="PS51704">
    <property type="entry name" value="GP_PDE"/>
    <property type="match status" value="1"/>
</dbReference>
<evidence type="ECO:0000259" key="1">
    <source>
        <dbReference type="PROSITE" id="PS51704"/>
    </source>
</evidence>
<evidence type="ECO:0000313" key="3">
    <source>
        <dbReference type="Proteomes" id="UP001183176"/>
    </source>
</evidence>
<accession>A0ABU2JD09</accession>